<proteinExistence type="predicted"/>
<name>A0ABX0HAZ7_9BACT</name>
<dbReference type="PROSITE" id="PS51257">
    <property type="entry name" value="PROKAR_LIPOPROTEIN"/>
    <property type="match status" value="1"/>
</dbReference>
<dbReference type="Proteomes" id="UP000649799">
    <property type="component" value="Unassembled WGS sequence"/>
</dbReference>
<sequence>MYKFIFFILLLLLAGCGSPEKQEIGQERKLVFSLDTVLVDPGDEILFLRRNLGDSELSADGRFLYNYNRTDHALEKIDLDELKLVKKIPFEKEGAQGTGPSFTPFFLLGEDSVLVAGSLKHAATFNLEGEKLNEVKIQQLLDELLILEGGNRFLFKSIIPG</sequence>
<evidence type="ECO:0000313" key="1">
    <source>
        <dbReference type="EMBL" id="NHE59016.1"/>
    </source>
</evidence>
<keyword evidence="2" id="KW-1185">Reference proteome</keyword>
<reference evidence="1 2" key="1">
    <citation type="submission" date="2020-03" db="EMBL/GenBank/DDBJ databases">
        <title>Cyclobacterium plantarum sp. nov., a marine bacterium isolated from a coastal-marine wetland.</title>
        <authorList>
            <person name="Sanchez-Porro C."/>
            <person name="Ventosa A."/>
            <person name="Amoozegar M."/>
        </authorList>
    </citation>
    <scope>NUCLEOTIDE SEQUENCE [LARGE SCALE GENOMIC DNA]</scope>
    <source>
        <strain evidence="1 2">GBPx2</strain>
    </source>
</reference>
<accession>A0ABX0HAZ7</accession>
<dbReference type="EMBL" id="JAANYN010000010">
    <property type="protein sequence ID" value="NHE59016.1"/>
    <property type="molecule type" value="Genomic_DNA"/>
</dbReference>
<gene>
    <name evidence="1" type="ORF">G9Q97_19590</name>
</gene>
<comment type="caution">
    <text evidence="1">The sequence shown here is derived from an EMBL/GenBank/DDBJ whole genome shotgun (WGS) entry which is preliminary data.</text>
</comment>
<evidence type="ECO:0000313" key="2">
    <source>
        <dbReference type="Proteomes" id="UP000649799"/>
    </source>
</evidence>
<organism evidence="1 2">
    <name type="scientific">Cyclobacterium plantarum</name>
    <dbReference type="NCBI Taxonomy" id="2716263"/>
    <lineage>
        <taxon>Bacteria</taxon>
        <taxon>Pseudomonadati</taxon>
        <taxon>Bacteroidota</taxon>
        <taxon>Cytophagia</taxon>
        <taxon>Cytophagales</taxon>
        <taxon>Cyclobacteriaceae</taxon>
        <taxon>Cyclobacterium</taxon>
    </lineage>
</organism>
<protein>
    <submittedName>
        <fullName evidence="1">DUF4221 family protein</fullName>
    </submittedName>
</protein>
<dbReference type="InterPro" id="IPR025316">
    <property type="entry name" value="DUF4221"/>
</dbReference>
<dbReference type="Pfam" id="PF13970">
    <property type="entry name" value="DUF4221"/>
    <property type="match status" value="1"/>
</dbReference>